<organism evidence="6 7">
    <name type="scientific">Sulfidibacter corallicola</name>
    <dbReference type="NCBI Taxonomy" id="2818388"/>
    <lineage>
        <taxon>Bacteria</taxon>
        <taxon>Pseudomonadati</taxon>
        <taxon>Acidobacteriota</taxon>
        <taxon>Holophagae</taxon>
        <taxon>Acanthopleuribacterales</taxon>
        <taxon>Acanthopleuribacteraceae</taxon>
        <taxon>Sulfidibacter</taxon>
    </lineage>
</organism>
<dbReference type="EMBL" id="CP071793">
    <property type="protein sequence ID" value="QTD48012.1"/>
    <property type="molecule type" value="Genomic_DNA"/>
</dbReference>
<dbReference type="SUPFAM" id="SSF53328">
    <property type="entry name" value="Formyltransferase"/>
    <property type="match status" value="1"/>
</dbReference>
<evidence type="ECO:0000313" key="6">
    <source>
        <dbReference type="EMBL" id="QTD48012.1"/>
    </source>
</evidence>
<keyword evidence="3" id="KW-0658">Purine biosynthesis</keyword>
<protein>
    <recommendedName>
        <fullName evidence="3 4">Formyltetrahydrofolate deformylase</fullName>
        <ecNumber evidence="3 4">3.5.1.10</ecNumber>
    </recommendedName>
    <alternativeName>
        <fullName evidence="3">Formyl-FH(4) hydrolase</fullName>
    </alternativeName>
</protein>
<dbReference type="HAMAP" id="MF_01927">
    <property type="entry name" value="PurU"/>
    <property type="match status" value="1"/>
</dbReference>
<feature type="domain" description="ACT" evidence="5">
    <location>
        <begin position="4"/>
        <end position="81"/>
    </location>
</feature>
<dbReference type="PIRSF" id="PIRSF036480">
    <property type="entry name" value="FormyFH4_hydr"/>
    <property type="match status" value="1"/>
</dbReference>
<keyword evidence="7" id="KW-1185">Reference proteome</keyword>
<comment type="function">
    <text evidence="3">Catalyzes the hydrolysis of 10-formyltetrahydrofolate (formyl-FH4) to formate and tetrahydrofolate (FH4).</text>
</comment>
<gene>
    <name evidence="3 6" type="primary">purU</name>
    <name evidence="6" type="ORF">J3U87_20710</name>
</gene>
<dbReference type="InterPro" id="IPR002376">
    <property type="entry name" value="Formyl_transf_N"/>
</dbReference>
<dbReference type="KEGG" id="scor:J3U87_20710"/>
<dbReference type="RefSeq" id="WP_237377675.1">
    <property type="nucleotide sequence ID" value="NZ_CP071793.1"/>
</dbReference>
<dbReference type="GO" id="GO:0006730">
    <property type="term" value="P:one-carbon metabolic process"/>
    <property type="evidence" value="ECO:0007669"/>
    <property type="project" value="UniProtKB-KW"/>
</dbReference>
<evidence type="ECO:0000259" key="5">
    <source>
        <dbReference type="PROSITE" id="PS51671"/>
    </source>
</evidence>
<comment type="pathway">
    <text evidence="3">Purine metabolism; IMP biosynthesis via de novo pathway; formate from 10-formyl-5,6,7,8-tetrahydrofolate: step 1/1.</text>
</comment>
<name>A0A8A4TFP3_SULCO</name>
<evidence type="ECO:0000256" key="4">
    <source>
        <dbReference type="NCBIfam" id="TIGR00655"/>
    </source>
</evidence>
<comment type="catalytic activity">
    <reaction evidence="3">
        <text>(6R)-10-formyltetrahydrofolate + H2O = (6S)-5,6,7,8-tetrahydrofolate + formate + H(+)</text>
        <dbReference type="Rhea" id="RHEA:19833"/>
        <dbReference type="ChEBI" id="CHEBI:15377"/>
        <dbReference type="ChEBI" id="CHEBI:15378"/>
        <dbReference type="ChEBI" id="CHEBI:15740"/>
        <dbReference type="ChEBI" id="CHEBI:57453"/>
        <dbReference type="ChEBI" id="CHEBI:195366"/>
        <dbReference type="EC" id="3.5.1.10"/>
    </reaction>
</comment>
<reference evidence="6" key="1">
    <citation type="submission" date="2021-03" db="EMBL/GenBank/DDBJ databases">
        <title>Acanthopleuribacteraceae sp. M133.</title>
        <authorList>
            <person name="Wang G."/>
        </authorList>
    </citation>
    <scope>NUCLEOTIDE SEQUENCE</scope>
    <source>
        <strain evidence="6">M133</strain>
    </source>
</reference>
<dbReference type="PROSITE" id="PS51671">
    <property type="entry name" value="ACT"/>
    <property type="match status" value="1"/>
</dbReference>
<dbReference type="PANTHER" id="PTHR42706">
    <property type="entry name" value="FORMYLTETRAHYDROFOLATE DEFORMYLASE"/>
    <property type="match status" value="1"/>
</dbReference>
<dbReference type="InterPro" id="IPR004810">
    <property type="entry name" value="PurU"/>
</dbReference>
<dbReference type="Pfam" id="PF00551">
    <property type="entry name" value="Formyl_trans_N"/>
    <property type="match status" value="1"/>
</dbReference>
<dbReference type="Proteomes" id="UP000663929">
    <property type="component" value="Chromosome"/>
</dbReference>
<dbReference type="NCBIfam" id="TIGR00655">
    <property type="entry name" value="PurU"/>
    <property type="match status" value="1"/>
</dbReference>
<dbReference type="Pfam" id="PF01842">
    <property type="entry name" value="ACT"/>
    <property type="match status" value="1"/>
</dbReference>
<sequence>MKRIVFVEAPDAVGLVHRITGVFVELGLNIVTNDEYVAQKNRRFFMRSEVVGTADDQVIRVALRERLPLAETIWVLPERKKEIVVLATKESHCLGDLLLRQYAGELKANIRAVIANHDTLGSLVEKFGVPFVHVPHKGLTREAHERAMLAEIHRFEPELLVLAKYMRVLSSDFVSAFPHRMVNIHHSFLPAFVGAQPYRQAWERGVKIIGATSHFVTDDLDAGPIIAQQVLPVDHTHSARDMALAGRDVEKNTLANALKLVFEDRVFVFQNRTIIFN</sequence>
<accession>A0A8A4TFP3</accession>
<proteinExistence type="inferred from homology"/>
<dbReference type="GO" id="GO:0008864">
    <property type="term" value="F:formyltetrahydrofolate deformylase activity"/>
    <property type="evidence" value="ECO:0007669"/>
    <property type="project" value="UniProtKB-UniRule"/>
</dbReference>
<feature type="active site" evidence="3">
    <location>
        <position position="221"/>
    </location>
</feature>
<evidence type="ECO:0000256" key="2">
    <source>
        <dbReference type="ARBA" id="ARBA00022801"/>
    </source>
</evidence>
<evidence type="ECO:0000256" key="3">
    <source>
        <dbReference type="HAMAP-Rule" id="MF_01927"/>
    </source>
</evidence>
<evidence type="ECO:0000256" key="1">
    <source>
        <dbReference type="ARBA" id="ARBA00022563"/>
    </source>
</evidence>
<dbReference type="PANTHER" id="PTHR42706:SF1">
    <property type="entry name" value="FORMYLTETRAHYDROFOLATE DEFORMYLASE 2, MITOCHONDRIAL"/>
    <property type="match status" value="1"/>
</dbReference>
<dbReference type="UniPathway" id="UPA00074">
    <property type="reaction ID" value="UER00170"/>
</dbReference>
<dbReference type="SUPFAM" id="SSF55021">
    <property type="entry name" value="ACT-like"/>
    <property type="match status" value="1"/>
</dbReference>
<dbReference type="GO" id="GO:0006189">
    <property type="term" value="P:'de novo' IMP biosynthetic process"/>
    <property type="evidence" value="ECO:0007669"/>
    <property type="project" value="UniProtKB-UniRule"/>
</dbReference>
<dbReference type="InterPro" id="IPR036477">
    <property type="entry name" value="Formyl_transf_N_sf"/>
</dbReference>
<evidence type="ECO:0000313" key="7">
    <source>
        <dbReference type="Proteomes" id="UP000663929"/>
    </source>
</evidence>
<dbReference type="NCBIfam" id="NF004684">
    <property type="entry name" value="PRK06027.1"/>
    <property type="match status" value="1"/>
</dbReference>
<comment type="similarity">
    <text evidence="3">Belongs to the PurU family.</text>
</comment>
<dbReference type="Gene3D" id="3.40.50.170">
    <property type="entry name" value="Formyl transferase, N-terminal domain"/>
    <property type="match status" value="1"/>
</dbReference>
<dbReference type="EC" id="3.5.1.10" evidence="3 4"/>
<keyword evidence="1 3" id="KW-0554">One-carbon metabolism</keyword>
<dbReference type="PRINTS" id="PR01575">
    <property type="entry name" value="FFH4HYDRLASE"/>
</dbReference>
<dbReference type="AlphaFoldDB" id="A0A8A4TFP3"/>
<dbReference type="InterPro" id="IPR045865">
    <property type="entry name" value="ACT-like_dom_sf"/>
</dbReference>
<dbReference type="Gene3D" id="3.30.70.260">
    <property type="match status" value="1"/>
</dbReference>
<keyword evidence="2 3" id="KW-0378">Hydrolase</keyword>
<dbReference type="InterPro" id="IPR002912">
    <property type="entry name" value="ACT_dom"/>
</dbReference>